<feature type="compositionally biased region" description="Polar residues" evidence="1">
    <location>
        <begin position="684"/>
        <end position="707"/>
    </location>
</feature>
<feature type="region of interest" description="Disordered" evidence="1">
    <location>
        <begin position="587"/>
        <end position="634"/>
    </location>
</feature>
<dbReference type="RefSeq" id="XP_033673519.1">
    <property type="nucleotide sequence ID" value="XM_033803678.1"/>
</dbReference>
<feature type="compositionally biased region" description="Basic residues" evidence="1">
    <location>
        <begin position="42"/>
        <end position="51"/>
    </location>
</feature>
<gene>
    <name evidence="2" type="ORF">M409DRAFT_16592</name>
</gene>
<proteinExistence type="predicted"/>
<accession>A0A6A6D2L0</accession>
<evidence type="ECO:0000313" key="2">
    <source>
        <dbReference type="EMBL" id="KAF2172630.1"/>
    </source>
</evidence>
<name>A0A6A6D2L0_ZASCE</name>
<keyword evidence="3" id="KW-1185">Reference proteome</keyword>
<protein>
    <submittedName>
        <fullName evidence="2">Uncharacterized protein</fullName>
    </submittedName>
</protein>
<dbReference type="Proteomes" id="UP000799537">
    <property type="component" value="Unassembled WGS sequence"/>
</dbReference>
<sequence>MTTPSLPTDVDLPRLFQPSETPKESNSRATHQTHRKDGSKAKQAKNLKHKQANKERRAAAQAQQDLLSPTGSRIDTSAQQPDNQDPYQASEHDDSSATSKGATTRSVPLLDFTSYTKSEPFVFKSTMPGTYPEPIPAKRLKTAPDNKHDEGAFDDNAKSEHLQHQAEDSFLMSLREKLINARDSVSATVSAALDNPAGLSRQFVKQCFALVAGLLKDPAPEAVASEEDVAEKVDAIRRPTNKRTVDGTVKSKPRHPTLHKTQIQPQQRQSPTSNSVYQPDPPRHGSSRLPETPSQKPPKTPVQRVEVISSGEPVASTEVRVQSPAPGEVEKGKEAAMDPTPMPASEPGEVSPPVQPPQAPSTLGSNPVDEASTKAASPPLDYFTGRPIDYEMLALPKITCIYPRVFKDETTYLMFMSCMRGSTISAHSKLAIYLFLFHGGRSKVYISEASLLEAIVMMNGWVLAFFEPAVHREVVSWVQTEGARYVNFMRIALETSLVQMEAHHLYHVLFSGQPYVLNLTDTTIDRARQIGNDTQLRDRFPGIVHLFKQHIPLSHLEMMMEYDYTVMPEPVDTKMGGVEEVKVAPNVNQASNVGPPSNTNVTNNVPSTNAPAQKNAAPAPTSAPKLPPFSGLIIPSQNNASSQLNTISTANGVSNPSTTSRQLALSQANAPSQLAAAFTASTARNPISLPTPNPSANAHPGSSQQSAPKPGPTFGVAVNQRNKLNPRAPR</sequence>
<dbReference type="GeneID" id="54556950"/>
<feature type="region of interest" description="Disordered" evidence="1">
    <location>
        <begin position="684"/>
        <end position="730"/>
    </location>
</feature>
<feature type="region of interest" description="Disordered" evidence="1">
    <location>
        <begin position="647"/>
        <end position="666"/>
    </location>
</feature>
<organism evidence="2 3">
    <name type="scientific">Zasmidium cellare ATCC 36951</name>
    <dbReference type="NCBI Taxonomy" id="1080233"/>
    <lineage>
        <taxon>Eukaryota</taxon>
        <taxon>Fungi</taxon>
        <taxon>Dikarya</taxon>
        <taxon>Ascomycota</taxon>
        <taxon>Pezizomycotina</taxon>
        <taxon>Dothideomycetes</taxon>
        <taxon>Dothideomycetidae</taxon>
        <taxon>Mycosphaerellales</taxon>
        <taxon>Mycosphaerellaceae</taxon>
        <taxon>Zasmidium</taxon>
    </lineage>
</organism>
<dbReference type="EMBL" id="ML993580">
    <property type="protein sequence ID" value="KAF2172630.1"/>
    <property type="molecule type" value="Genomic_DNA"/>
</dbReference>
<feature type="compositionally biased region" description="Polar residues" evidence="1">
    <location>
        <begin position="259"/>
        <end position="277"/>
    </location>
</feature>
<dbReference type="AlphaFoldDB" id="A0A6A6D2L0"/>
<feature type="compositionally biased region" description="Low complexity" evidence="1">
    <location>
        <begin position="592"/>
        <end position="620"/>
    </location>
</feature>
<feature type="region of interest" description="Disordered" evidence="1">
    <location>
        <begin position="1"/>
        <end position="104"/>
    </location>
</feature>
<evidence type="ECO:0000256" key="1">
    <source>
        <dbReference type="SAM" id="MobiDB-lite"/>
    </source>
</evidence>
<feature type="region of interest" description="Disordered" evidence="1">
    <location>
        <begin position="221"/>
        <end position="378"/>
    </location>
</feature>
<feature type="compositionally biased region" description="Polar residues" evidence="1">
    <location>
        <begin position="65"/>
        <end position="87"/>
    </location>
</feature>
<reference evidence="2" key="1">
    <citation type="journal article" date="2020" name="Stud. Mycol.">
        <title>101 Dothideomycetes genomes: a test case for predicting lifestyles and emergence of pathogens.</title>
        <authorList>
            <person name="Haridas S."/>
            <person name="Albert R."/>
            <person name="Binder M."/>
            <person name="Bloem J."/>
            <person name="Labutti K."/>
            <person name="Salamov A."/>
            <person name="Andreopoulos B."/>
            <person name="Baker S."/>
            <person name="Barry K."/>
            <person name="Bills G."/>
            <person name="Bluhm B."/>
            <person name="Cannon C."/>
            <person name="Castanera R."/>
            <person name="Culley D."/>
            <person name="Daum C."/>
            <person name="Ezra D."/>
            <person name="Gonzalez J."/>
            <person name="Henrissat B."/>
            <person name="Kuo A."/>
            <person name="Liang C."/>
            <person name="Lipzen A."/>
            <person name="Lutzoni F."/>
            <person name="Magnuson J."/>
            <person name="Mondo S."/>
            <person name="Nolan M."/>
            <person name="Ohm R."/>
            <person name="Pangilinan J."/>
            <person name="Park H.-J."/>
            <person name="Ramirez L."/>
            <person name="Alfaro M."/>
            <person name="Sun H."/>
            <person name="Tritt A."/>
            <person name="Yoshinaga Y."/>
            <person name="Zwiers L.-H."/>
            <person name="Turgeon B."/>
            <person name="Goodwin S."/>
            <person name="Spatafora J."/>
            <person name="Crous P."/>
            <person name="Grigoriev I."/>
        </authorList>
    </citation>
    <scope>NUCLEOTIDE SEQUENCE</scope>
    <source>
        <strain evidence="2">ATCC 36951</strain>
    </source>
</reference>
<evidence type="ECO:0000313" key="3">
    <source>
        <dbReference type="Proteomes" id="UP000799537"/>
    </source>
</evidence>